<dbReference type="AlphaFoldDB" id="A0A9Y2NFH6"/>
<gene>
    <name evidence="2" type="ORF">QRX60_03545</name>
</gene>
<dbReference type="Proteomes" id="UP001239397">
    <property type="component" value="Chromosome"/>
</dbReference>
<sequence length="285" mass="30119">MRWFVTMGLRGLEPLTSSLCQSTVRRARQVYNDVKNGDYATAGPDFLATAESAAGVALAVGKGLAEAKTAEPGGLVAGCMNSFVGSTEVLVQGDRKEPIEAVKVGDSVTTGVPGKAATEQHVVTAVHVTDADRDFVELVIGTPAGARTITATAHHRFYDVSLGNWVDAVDLHVGDELDTPGEGRAPVVSARHFVAGLRTYNLAVDAIHTYYVVAGESPVLVHNVGECPVNGPPHRKLGEAGTLDRLIREGWTNITPDCASRTAEASGSGPISWHNIRTEGGSRWR</sequence>
<dbReference type="KEGG" id="amog:QRX60_03545"/>
<accession>A0A9Y2NFH6</accession>
<dbReference type="Pfam" id="PF07591">
    <property type="entry name" value="PT-HINT"/>
    <property type="match status" value="1"/>
</dbReference>
<proteinExistence type="predicted"/>
<dbReference type="EMBL" id="CP127295">
    <property type="protein sequence ID" value="WIY02957.1"/>
    <property type="molecule type" value="Genomic_DNA"/>
</dbReference>
<name>A0A9Y2NFH6_9PSEU</name>
<dbReference type="Gene3D" id="2.170.16.10">
    <property type="entry name" value="Hedgehog/Intein (Hint) domain"/>
    <property type="match status" value="1"/>
</dbReference>
<evidence type="ECO:0000313" key="3">
    <source>
        <dbReference type="Proteomes" id="UP001239397"/>
    </source>
</evidence>
<feature type="compositionally biased region" description="Basic and acidic residues" evidence="1">
    <location>
        <begin position="276"/>
        <end position="285"/>
    </location>
</feature>
<reference evidence="2 3" key="1">
    <citation type="submission" date="2023-06" db="EMBL/GenBank/DDBJ databases">
        <authorList>
            <person name="Oyuntsetseg B."/>
            <person name="Kim S.B."/>
        </authorList>
    </citation>
    <scope>NUCLEOTIDE SEQUENCE [LARGE SCALE GENOMIC DNA]</scope>
    <source>
        <strain evidence="2 3">4-36</strain>
    </source>
</reference>
<evidence type="ECO:0000313" key="2">
    <source>
        <dbReference type="EMBL" id="WIY02957.1"/>
    </source>
</evidence>
<feature type="region of interest" description="Disordered" evidence="1">
    <location>
        <begin position="261"/>
        <end position="285"/>
    </location>
</feature>
<evidence type="ECO:0000256" key="1">
    <source>
        <dbReference type="SAM" id="MobiDB-lite"/>
    </source>
</evidence>
<organism evidence="2 3">
    <name type="scientific">Amycolatopsis mongoliensis</name>
    <dbReference type="NCBI Taxonomy" id="715475"/>
    <lineage>
        <taxon>Bacteria</taxon>
        <taxon>Bacillati</taxon>
        <taxon>Actinomycetota</taxon>
        <taxon>Actinomycetes</taxon>
        <taxon>Pseudonocardiales</taxon>
        <taxon>Pseudonocardiaceae</taxon>
        <taxon>Amycolatopsis</taxon>
    </lineage>
</organism>
<dbReference type="CDD" id="cd00081">
    <property type="entry name" value="Hint"/>
    <property type="match status" value="1"/>
</dbReference>
<dbReference type="SUPFAM" id="SSF51294">
    <property type="entry name" value="Hedgehog/intein (Hint) domain"/>
    <property type="match status" value="1"/>
</dbReference>
<dbReference type="RefSeq" id="WP_285999359.1">
    <property type="nucleotide sequence ID" value="NZ_CP127295.1"/>
</dbReference>
<protein>
    <submittedName>
        <fullName evidence="2">Polymorphic toxin-type HINT domain-containing protein</fullName>
    </submittedName>
</protein>
<keyword evidence="3" id="KW-1185">Reference proteome</keyword>
<dbReference type="InterPro" id="IPR036844">
    <property type="entry name" value="Hint_dom_sf"/>
</dbReference>